<comment type="caution">
    <text evidence="1">The sequence shown here is derived from an EMBL/GenBank/DDBJ whole genome shotgun (WGS) entry which is preliminary data.</text>
</comment>
<reference evidence="1 2" key="1">
    <citation type="journal article" date="2014" name="Antonie Van Leeuwenhoek">
        <title>Hyphomonas beringensis sp. nov. and Hyphomonas chukchiensis sp. nov., isolated from surface seawater of the Bering Sea and Chukchi Sea.</title>
        <authorList>
            <person name="Li C."/>
            <person name="Lai Q."/>
            <person name="Li G."/>
            <person name="Dong C."/>
            <person name="Wang J."/>
            <person name="Liao Y."/>
            <person name="Shao Z."/>
        </authorList>
    </citation>
    <scope>NUCLEOTIDE SEQUENCE [LARGE SCALE GENOMIC DNA]</scope>
    <source>
        <strain evidence="1 2">25B14_1</strain>
    </source>
</reference>
<dbReference type="AlphaFoldDB" id="A0A062U4I1"/>
<evidence type="ECO:0000313" key="1">
    <source>
        <dbReference type="EMBL" id="KCZ53167.1"/>
    </source>
</evidence>
<evidence type="ECO:0000313" key="2">
    <source>
        <dbReference type="Proteomes" id="UP000027037"/>
    </source>
</evidence>
<proteinExistence type="predicted"/>
<sequence>MGAQQTFARLGWQQNPDYKPPQHCFDYWLQEGDQALQEAEIEDCEAHASDLSRLYDSYGTDAEPIVFKSRYYWDELETFGLQFPQLVTEWEAKGGSEDDPSFLDHPVCAKPLQEGWEGSDYFYDGAEHPLCRLYKIDPVAATQ</sequence>
<dbReference type="PATRIC" id="fig|1280946.3.peg.2787"/>
<accession>A0A062U4I1</accession>
<protein>
    <submittedName>
        <fullName evidence="1">Uncharacterized protein</fullName>
    </submittedName>
</protein>
<dbReference type="Proteomes" id="UP000027037">
    <property type="component" value="Unassembled WGS sequence"/>
</dbReference>
<name>A0A062U4I1_9PROT</name>
<gene>
    <name evidence="1" type="ORF">HY29_17525</name>
</gene>
<dbReference type="EMBL" id="AWFF01000059">
    <property type="protein sequence ID" value="KCZ53167.1"/>
    <property type="molecule type" value="Genomic_DNA"/>
</dbReference>
<organism evidence="1 2">
    <name type="scientific">Hyphomonas beringensis</name>
    <dbReference type="NCBI Taxonomy" id="1280946"/>
    <lineage>
        <taxon>Bacteria</taxon>
        <taxon>Pseudomonadati</taxon>
        <taxon>Pseudomonadota</taxon>
        <taxon>Alphaproteobacteria</taxon>
        <taxon>Hyphomonadales</taxon>
        <taxon>Hyphomonadaceae</taxon>
        <taxon>Hyphomonas</taxon>
    </lineage>
</organism>
<keyword evidence="2" id="KW-1185">Reference proteome</keyword>